<dbReference type="GO" id="GO:0016740">
    <property type="term" value="F:transferase activity"/>
    <property type="evidence" value="ECO:0007669"/>
    <property type="project" value="UniProtKB-KW"/>
</dbReference>
<dbReference type="Pfam" id="PF01636">
    <property type="entry name" value="APH"/>
    <property type="match status" value="1"/>
</dbReference>
<organism evidence="2 3">
    <name type="scientific">Legionella worsleiensis</name>
    <dbReference type="NCBI Taxonomy" id="45076"/>
    <lineage>
        <taxon>Bacteria</taxon>
        <taxon>Pseudomonadati</taxon>
        <taxon>Pseudomonadota</taxon>
        <taxon>Gammaproteobacteria</taxon>
        <taxon>Legionellales</taxon>
        <taxon>Legionellaceae</taxon>
        <taxon>Legionella</taxon>
    </lineage>
</organism>
<name>A0A0W1AGU6_9GAMM</name>
<dbReference type="EMBL" id="LNZC01000010">
    <property type="protein sequence ID" value="KTD80371.1"/>
    <property type="molecule type" value="Genomic_DNA"/>
</dbReference>
<feature type="domain" description="Aminoglycoside phosphotransferase" evidence="1">
    <location>
        <begin position="48"/>
        <end position="149"/>
    </location>
</feature>
<dbReference type="RefSeq" id="WP_058492862.1">
    <property type="nucleotide sequence ID" value="NZ_CBCRUR010000007.1"/>
</dbReference>
<keyword evidence="3" id="KW-1185">Reference proteome</keyword>
<dbReference type="InterPro" id="IPR002575">
    <property type="entry name" value="Aminoglycoside_PTrfase"/>
</dbReference>
<evidence type="ECO:0000313" key="3">
    <source>
        <dbReference type="Proteomes" id="UP000054662"/>
    </source>
</evidence>
<dbReference type="SUPFAM" id="SSF56112">
    <property type="entry name" value="Protein kinase-like (PK-like)"/>
    <property type="match status" value="1"/>
</dbReference>
<sequence length="235" mass="27176">MTSVGDISLREEFKDSIQMEQVISGILNFTRIQRYLEKSINELLEIGTLDWRLNTFPSLYLQLIEQDKLLIKDGLDNQEIDRLHNLYNTCTNLCDELSSYEIPETINHCDFHENNMILDINSGVISIIDWGETVISHPFFSLNGCLWNITYFYPIKEYSKSYKLLSANCVAAWQDLYDEQVLLKVLNTAKKINGIFAALSYQRMYKATRNFSNSVQNEHPGSIAGCLRTFLNTFN</sequence>
<evidence type="ECO:0000259" key="1">
    <source>
        <dbReference type="Pfam" id="PF01636"/>
    </source>
</evidence>
<dbReference type="Gene3D" id="3.90.1200.10">
    <property type="match status" value="1"/>
</dbReference>
<dbReference type="OrthoDB" id="6255775at2"/>
<proteinExistence type="predicted"/>
<evidence type="ECO:0000313" key="2">
    <source>
        <dbReference type="EMBL" id="KTD80371.1"/>
    </source>
</evidence>
<dbReference type="AlphaFoldDB" id="A0A0W1AGU6"/>
<protein>
    <submittedName>
        <fullName evidence="2">Phosphotransferase enzyme family protein</fullName>
    </submittedName>
</protein>
<dbReference type="STRING" id="45076.Lwor_1042"/>
<comment type="caution">
    <text evidence="2">The sequence shown here is derived from an EMBL/GenBank/DDBJ whole genome shotgun (WGS) entry which is preliminary data.</text>
</comment>
<reference evidence="2 3" key="1">
    <citation type="submission" date="2015-11" db="EMBL/GenBank/DDBJ databases">
        <title>Genomic analysis of 38 Legionella species identifies large and diverse effector repertoires.</title>
        <authorList>
            <person name="Burstein D."/>
            <person name="Amaro F."/>
            <person name="Zusman T."/>
            <person name="Lifshitz Z."/>
            <person name="Cohen O."/>
            <person name="Gilbert J.A."/>
            <person name="Pupko T."/>
            <person name="Shuman H.A."/>
            <person name="Segal G."/>
        </authorList>
    </citation>
    <scope>NUCLEOTIDE SEQUENCE [LARGE SCALE GENOMIC DNA]</scope>
    <source>
        <strain evidence="2 3">ATCC 49508</strain>
    </source>
</reference>
<accession>A0A0W1AGU6</accession>
<dbReference type="InterPro" id="IPR011009">
    <property type="entry name" value="Kinase-like_dom_sf"/>
</dbReference>
<gene>
    <name evidence="2" type="ORF">Lwor_1042</name>
</gene>
<keyword evidence="2" id="KW-0808">Transferase</keyword>
<dbReference type="Proteomes" id="UP000054662">
    <property type="component" value="Unassembled WGS sequence"/>
</dbReference>
<dbReference type="PATRIC" id="fig|45076.6.peg.1135"/>